<sequence length="258" mass="28478">MRPWMLEDMSTVAQTRRALLRHCSALRTYIDAWMELVAASSVHLVASINAALLLREYALGYRGAEGTDLIDAFEDGVQDALNANEKGIHASAELDKAMARLSKLHSGVLQVHEQFLAVAMEQSSQSGDSETRLFATLTPDEAELMVHRLVHMLACDYAMRVLALDHMQLQIQIDAYESRAYMSELALAWRLAAHVDQREVAHVLAALRVELQCAEHEASDQKNEGTGTPMGKQLVRPSAAASRRVATHGSNALKMMLS</sequence>
<feature type="region of interest" description="Disordered" evidence="1">
    <location>
        <begin position="217"/>
        <end position="258"/>
    </location>
</feature>
<dbReference type="Proteomes" id="UP000324585">
    <property type="component" value="Unassembled WGS sequence"/>
</dbReference>
<feature type="compositionally biased region" description="Low complexity" evidence="1">
    <location>
        <begin position="235"/>
        <end position="244"/>
    </location>
</feature>
<evidence type="ECO:0000313" key="2">
    <source>
        <dbReference type="EMBL" id="KAA8499919.1"/>
    </source>
</evidence>
<proteinExistence type="predicted"/>
<evidence type="ECO:0000256" key="1">
    <source>
        <dbReference type="SAM" id="MobiDB-lite"/>
    </source>
</evidence>
<accession>A0A5J4Z7A5</accession>
<gene>
    <name evidence="2" type="ORF">FVE85_7504</name>
</gene>
<protein>
    <submittedName>
        <fullName evidence="2">Uncharacterized protein</fullName>
    </submittedName>
</protein>
<organism evidence="2 3">
    <name type="scientific">Porphyridium purpureum</name>
    <name type="common">Red alga</name>
    <name type="synonym">Porphyridium cruentum</name>
    <dbReference type="NCBI Taxonomy" id="35688"/>
    <lineage>
        <taxon>Eukaryota</taxon>
        <taxon>Rhodophyta</taxon>
        <taxon>Bangiophyceae</taxon>
        <taxon>Porphyridiales</taxon>
        <taxon>Porphyridiaceae</taxon>
        <taxon>Porphyridium</taxon>
    </lineage>
</organism>
<reference evidence="3" key="1">
    <citation type="journal article" date="2019" name="Nat. Commun.">
        <title>Expansion of phycobilisome linker gene families in mesophilic red algae.</title>
        <authorList>
            <person name="Lee J."/>
            <person name="Kim D."/>
            <person name="Bhattacharya D."/>
            <person name="Yoon H.S."/>
        </authorList>
    </citation>
    <scope>NUCLEOTIDE SEQUENCE [LARGE SCALE GENOMIC DNA]</scope>
    <source>
        <strain evidence="3">CCMP 1328</strain>
    </source>
</reference>
<evidence type="ECO:0000313" key="3">
    <source>
        <dbReference type="Proteomes" id="UP000324585"/>
    </source>
</evidence>
<name>A0A5J4Z7A5_PORPP</name>
<dbReference type="AlphaFoldDB" id="A0A5J4Z7A5"/>
<comment type="caution">
    <text evidence="2">The sequence shown here is derived from an EMBL/GenBank/DDBJ whole genome shotgun (WGS) entry which is preliminary data.</text>
</comment>
<dbReference type="EMBL" id="VRMN01000001">
    <property type="protein sequence ID" value="KAA8499919.1"/>
    <property type="molecule type" value="Genomic_DNA"/>
</dbReference>
<keyword evidence="3" id="KW-1185">Reference proteome</keyword>